<dbReference type="PANTHER" id="PTHR34066">
    <property type="entry name" value="GROWTH FACTOR 2"/>
    <property type="match status" value="1"/>
</dbReference>
<evidence type="ECO:0000256" key="1">
    <source>
        <dbReference type="SAM" id="MobiDB-lite"/>
    </source>
</evidence>
<evidence type="ECO:0000313" key="3">
    <source>
        <dbReference type="Proteomes" id="UP000054498"/>
    </source>
</evidence>
<dbReference type="GeneID" id="25728102"/>
<reference evidence="2 3" key="1">
    <citation type="journal article" date="2013" name="BMC Genomics">
        <title>Reconstruction of the lipid metabolism for the microalga Monoraphidium neglectum from its genome sequence reveals characteristics suitable for biofuel production.</title>
        <authorList>
            <person name="Bogen C."/>
            <person name="Al-Dilaimi A."/>
            <person name="Albersmeier A."/>
            <person name="Wichmann J."/>
            <person name="Grundmann M."/>
            <person name="Rupp O."/>
            <person name="Lauersen K.J."/>
            <person name="Blifernez-Klassen O."/>
            <person name="Kalinowski J."/>
            <person name="Goesmann A."/>
            <person name="Mussgnug J.H."/>
            <person name="Kruse O."/>
        </authorList>
    </citation>
    <scope>NUCLEOTIDE SEQUENCE [LARGE SCALE GENOMIC DNA]</scope>
    <source>
        <strain evidence="2 3">SAG 48.87</strain>
    </source>
</reference>
<dbReference type="AlphaFoldDB" id="A0A0D2JBD5"/>
<sequence>MTKKAKATVEGTAKHTKQAPAAVEPTKEPPSAEKKATKRSKDEIDDIFSSKPPKKVAKAAAGGDDEGGGAADVAALSALAAQVKSAREKQQGQKAKVEGSKDDIFGQAAGKARKKTEEGFTIYTEDELGLGSKGGNTDKCPFDCECCF</sequence>
<dbReference type="InterPro" id="IPR013885">
    <property type="entry name" value="DUF1764_euk"/>
</dbReference>
<dbReference type="KEGG" id="mng:MNEG_10894"/>
<dbReference type="PANTHER" id="PTHR34066:SF1">
    <property type="entry name" value="DUF1764 FAMILY PROTEIN"/>
    <property type="match status" value="1"/>
</dbReference>
<dbReference type="EMBL" id="KK102723">
    <property type="protein sequence ID" value="KIY97067.1"/>
    <property type="molecule type" value="Genomic_DNA"/>
</dbReference>
<gene>
    <name evidence="2" type="ORF">MNEG_10894</name>
</gene>
<feature type="region of interest" description="Disordered" evidence="1">
    <location>
        <begin position="1"/>
        <end position="69"/>
    </location>
</feature>
<keyword evidence="3" id="KW-1185">Reference proteome</keyword>
<evidence type="ECO:0008006" key="4">
    <source>
        <dbReference type="Google" id="ProtNLM"/>
    </source>
</evidence>
<protein>
    <recommendedName>
        <fullName evidence="4">DUF1764-domain-containing protein</fullName>
    </recommendedName>
</protein>
<dbReference type="Pfam" id="PF08576">
    <property type="entry name" value="DUF1764"/>
    <property type="match status" value="1"/>
</dbReference>
<name>A0A0D2JBD5_9CHLO</name>
<dbReference type="RefSeq" id="XP_013896087.1">
    <property type="nucleotide sequence ID" value="XM_014040633.1"/>
</dbReference>
<organism evidence="2 3">
    <name type="scientific">Monoraphidium neglectum</name>
    <dbReference type="NCBI Taxonomy" id="145388"/>
    <lineage>
        <taxon>Eukaryota</taxon>
        <taxon>Viridiplantae</taxon>
        <taxon>Chlorophyta</taxon>
        <taxon>core chlorophytes</taxon>
        <taxon>Chlorophyceae</taxon>
        <taxon>CS clade</taxon>
        <taxon>Sphaeropleales</taxon>
        <taxon>Selenastraceae</taxon>
        <taxon>Monoraphidium</taxon>
    </lineage>
</organism>
<dbReference type="Proteomes" id="UP000054498">
    <property type="component" value="Unassembled WGS sequence"/>
</dbReference>
<feature type="compositionally biased region" description="Basic and acidic residues" evidence="1">
    <location>
        <begin position="25"/>
        <end position="42"/>
    </location>
</feature>
<evidence type="ECO:0000313" key="2">
    <source>
        <dbReference type="EMBL" id="KIY97067.1"/>
    </source>
</evidence>
<accession>A0A0D2JBD5</accession>
<dbReference type="OrthoDB" id="20835at2759"/>
<proteinExistence type="predicted"/>